<name>Q23R96_TETTS</name>
<dbReference type="EMBL" id="GG662644">
    <property type="protein sequence ID" value="EAR99152.1"/>
    <property type="molecule type" value="Genomic_DNA"/>
</dbReference>
<sequence length="135" mass="16052">MLPKIQNFTIKLRKLNKIKTVEELEQFKEAQHNSAEKEREKIIRIYQQANKQLTKVYPKKNQEHTAKTRYKGRATQVAHKNIVEVELYNYTLRNQISSKLAVQINLILNNLLSDFINIGSFHLKRTIESIFNKQW</sequence>
<proteinExistence type="predicted"/>
<feature type="coiled-coil region" evidence="1">
    <location>
        <begin position="18"/>
        <end position="52"/>
    </location>
</feature>
<reference evidence="3" key="1">
    <citation type="journal article" date="2006" name="PLoS Biol.">
        <title>Macronuclear genome sequence of the ciliate Tetrahymena thermophila, a model eukaryote.</title>
        <authorList>
            <person name="Eisen J.A."/>
            <person name="Coyne R.S."/>
            <person name="Wu M."/>
            <person name="Wu D."/>
            <person name="Thiagarajan M."/>
            <person name="Wortman J.R."/>
            <person name="Badger J.H."/>
            <person name="Ren Q."/>
            <person name="Amedeo P."/>
            <person name="Jones K.M."/>
            <person name="Tallon L.J."/>
            <person name="Delcher A.L."/>
            <person name="Salzberg S.L."/>
            <person name="Silva J.C."/>
            <person name="Haas B.J."/>
            <person name="Majoros W.H."/>
            <person name="Farzad M."/>
            <person name="Carlton J.M."/>
            <person name="Smith R.K. Jr."/>
            <person name="Garg J."/>
            <person name="Pearlman R.E."/>
            <person name="Karrer K.M."/>
            <person name="Sun L."/>
            <person name="Manning G."/>
            <person name="Elde N.C."/>
            <person name="Turkewitz A.P."/>
            <person name="Asai D.J."/>
            <person name="Wilkes D.E."/>
            <person name="Wang Y."/>
            <person name="Cai H."/>
            <person name="Collins K."/>
            <person name="Stewart B.A."/>
            <person name="Lee S.R."/>
            <person name="Wilamowska K."/>
            <person name="Weinberg Z."/>
            <person name="Ruzzo W.L."/>
            <person name="Wloga D."/>
            <person name="Gaertig J."/>
            <person name="Frankel J."/>
            <person name="Tsao C.-C."/>
            <person name="Gorovsky M.A."/>
            <person name="Keeling P.J."/>
            <person name="Waller R.F."/>
            <person name="Patron N.J."/>
            <person name="Cherry J.M."/>
            <person name="Stover N.A."/>
            <person name="Krieger C.J."/>
            <person name="del Toro C."/>
            <person name="Ryder H.F."/>
            <person name="Williamson S.C."/>
            <person name="Barbeau R.A."/>
            <person name="Hamilton E.P."/>
            <person name="Orias E."/>
        </authorList>
    </citation>
    <scope>NUCLEOTIDE SEQUENCE [LARGE SCALE GENOMIC DNA]</scope>
    <source>
        <strain evidence="3">SB210</strain>
    </source>
</reference>
<organism evidence="2 3">
    <name type="scientific">Tetrahymena thermophila (strain SB210)</name>
    <dbReference type="NCBI Taxonomy" id="312017"/>
    <lineage>
        <taxon>Eukaryota</taxon>
        <taxon>Sar</taxon>
        <taxon>Alveolata</taxon>
        <taxon>Ciliophora</taxon>
        <taxon>Intramacronucleata</taxon>
        <taxon>Oligohymenophorea</taxon>
        <taxon>Hymenostomatida</taxon>
        <taxon>Tetrahymenina</taxon>
        <taxon>Tetrahymenidae</taxon>
        <taxon>Tetrahymena</taxon>
    </lineage>
</organism>
<dbReference type="HOGENOM" id="CLU_1889985_0_0_1"/>
<evidence type="ECO:0000256" key="1">
    <source>
        <dbReference type="SAM" id="Coils"/>
    </source>
</evidence>
<evidence type="ECO:0000313" key="2">
    <source>
        <dbReference type="EMBL" id="EAR99152.1"/>
    </source>
</evidence>
<dbReference type="InParanoid" id="Q23R96"/>
<evidence type="ECO:0000313" key="3">
    <source>
        <dbReference type="Proteomes" id="UP000009168"/>
    </source>
</evidence>
<dbReference type="AlphaFoldDB" id="Q23R96"/>
<keyword evidence="1" id="KW-0175">Coiled coil</keyword>
<protein>
    <submittedName>
        <fullName evidence="2">Uncharacterized protein</fullName>
    </submittedName>
</protein>
<dbReference type="KEGG" id="tet:TTHERM_00389920"/>
<dbReference type="Proteomes" id="UP000009168">
    <property type="component" value="Unassembled WGS sequence"/>
</dbReference>
<accession>Q23R96</accession>
<gene>
    <name evidence="2" type="ORF">TTHERM_00389920</name>
</gene>
<dbReference type="RefSeq" id="XP_001019397.1">
    <property type="nucleotide sequence ID" value="XM_001019397.1"/>
</dbReference>
<keyword evidence="3" id="KW-1185">Reference proteome</keyword>
<dbReference type="GeneID" id="7834819"/>